<comment type="similarity">
    <text evidence="1">Belongs to the glycosyl hydrolase 73 family.</text>
</comment>
<dbReference type="PANTHER" id="PTHR33308">
    <property type="entry name" value="PEPTIDOGLYCAN HYDROLASE FLGJ"/>
    <property type="match status" value="1"/>
</dbReference>
<dbReference type="GO" id="GO:0004040">
    <property type="term" value="F:amidase activity"/>
    <property type="evidence" value="ECO:0007669"/>
    <property type="project" value="InterPro"/>
</dbReference>
<dbReference type="PANTHER" id="PTHR33308:SF10">
    <property type="entry name" value="EXO-GLUCOSAMINIDASE LYTG"/>
    <property type="match status" value="1"/>
</dbReference>
<reference evidence="4 5" key="1">
    <citation type="submission" date="2017-04" db="EMBL/GenBank/DDBJ databases">
        <title>Weissella cibaria strain m2 complete genome.</title>
        <authorList>
            <person name="Pan Q."/>
            <person name="Tan M."/>
            <person name="Yao F."/>
            <person name="Su S."/>
        </authorList>
    </citation>
    <scope>NUCLEOTIDE SEQUENCE [LARGE SCALE GENOMIC DNA]</scope>
    <source>
        <strain evidence="4 5">M2</strain>
    </source>
</reference>
<dbReference type="PRINTS" id="PR01002">
    <property type="entry name" value="FLGFLGJ"/>
</dbReference>
<dbReference type="InterPro" id="IPR051056">
    <property type="entry name" value="Glycosyl_Hydrolase_73"/>
</dbReference>
<proteinExistence type="inferred from homology"/>
<evidence type="ECO:0000256" key="1">
    <source>
        <dbReference type="ARBA" id="ARBA00010266"/>
    </source>
</evidence>
<evidence type="ECO:0000313" key="4">
    <source>
        <dbReference type="EMBL" id="AWF96179.1"/>
    </source>
</evidence>
<feature type="domain" description="Mannosyl-glycoprotein endo-beta-N-acetylglucosamidase-like" evidence="3">
    <location>
        <begin position="64"/>
        <end position="222"/>
    </location>
</feature>
<dbReference type="Gene3D" id="4.10.80.30">
    <property type="entry name" value="DNA polymerase, domain 6"/>
    <property type="match status" value="1"/>
</dbReference>
<gene>
    <name evidence="4" type="ORF">B6254_1797</name>
</gene>
<sequence>MMAKRKKRQPRRPKRNFQLSHFFVKKGRLQWPRVIVLVVLILGVAVWQTDMQHHEAAAQTPTADLPLNQLTREQFIARIAPEAQNLQTEYGVRASISIAQAALESDWGRSELAAKYNNFFGVKASPGMPSVTLATKEYVNDEWVTINASFRTYQDWRASMDDHAYLLAHGTTDNAQRYAAVIYAADYKAAAQGLVSGGYATDPGYATKIVQMIETYHLNQYDVN</sequence>
<dbReference type="SMART" id="SM00047">
    <property type="entry name" value="LYZ2"/>
    <property type="match status" value="1"/>
</dbReference>
<protein>
    <submittedName>
        <fullName evidence="4">Exo-glucosaminidase LytG</fullName>
    </submittedName>
</protein>
<evidence type="ECO:0000256" key="2">
    <source>
        <dbReference type="ARBA" id="ARBA00022801"/>
    </source>
</evidence>
<dbReference type="Pfam" id="PF01832">
    <property type="entry name" value="Glucosaminidase"/>
    <property type="match status" value="1"/>
</dbReference>
<dbReference type="EMBL" id="CP020928">
    <property type="protein sequence ID" value="AWF96179.1"/>
    <property type="molecule type" value="Genomic_DNA"/>
</dbReference>
<organism evidence="4 5">
    <name type="scientific">Weissella cibaria</name>
    <dbReference type="NCBI Taxonomy" id="137591"/>
    <lineage>
        <taxon>Bacteria</taxon>
        <taxon>Bacillati</taxon>
        <taxon>Bacillota</taxon>
        <taxon>Bacilli</taxon>
        <taxon>Lactobacillales</taxon>
        <taxon>Lactobacillaceae</taxon>
        <taxon>Weissella</taxon>
    </lineage>
</organism>
<evidence type="ECO:0000259" key="3">
    <source>
        <dbReference type="SMART" id="SM00047"/>
    </source>
</evidence>
<dbReference type="AlphaFoldDB" id="A0A2S1KT36"/>
<dbReference type="Gene3D" id="1.10.530.10">
    <property type="match status" value="1"/>
</dbReference>
<name>A0A2S1KT36_9LACO</name>
<dbReference type="Proteomes" id="UP000244870">
    <property type="component" value="Chromosome"/>
</dbReference>
<evidence type="ECO:0000313" key="5">
    <source>
        <dbReference type="Proteomes" id="UP000244870"/>
    </source>
</evidence>
<keyword evidence="2" id="KW-0378">Hydrolase</keyword>
<accession>A0A2S1KT36</accession>
<dbReference type="InterPro" id="IPR002901">
    <property type="entry name" value="MGlyc_endo_b_GlcNAc-like_dom"/>
</dbReference>